<keyword evidence="2" id="KW-0812">Transmembrane</keyword>
<name>A0A5A8CXF6_CAFRO</name>
<dbReference type="EMBL" id="VLTO01000002">
    <property type="protein sequence ID" value="KAA0178119.1"/>
    <property type="molecule type" value="Genomic_DNA"/>
</dbReference>
<dbReference type="Proteomes" id="UP000322899">
    <property type="component" value="Unassembled WGS sequence"/>
</dbReference>
<evidence type="ECO:0000313" key="7">
    <source>
        <dbReference type="EMBL" id="KAA0157448.1"/>
    </source>
</evidence>
<sequence>MASAAASPLAPPSVSATHDVFVSEAGRDSAAKAPLVLLLGFWGAQPRILQKYADLFNAEGHDVVMGIAPYAGVLTKNPLVLRPYVIEVLEQVKARVAGRRVAVMAMSNGGCFPLQHLLRLAKEGHPCTAGVDFAGVCYDSSPAQFDVGNIARAAGLAGGGGIVGGGLWAVAYLLLSIIQVADSAGLFGDEGIERFNYDMRHAKPLGPELFVYSTADDLTACGFVESVVAARRAIAGHDVRAVNFETSPHVGHLRAHPVRYREEIRGWLAKL</sequence>
<evidence type="ECO:0000313" key="8">
    <source>
        <dbReference type="EMBL" id="KAA0178119.1"/>
    </source>
</evidence>
<keyword evidence="3" id="KW-1133">Transmembrane helix</keyword>
<gene>
    <name evidence="8" type="ORF">FNF27_00667</name>
    <name evidence="7" type="ORF">FNF29_00024</name>
</gene>
<evidence type="ECO:0000256" key="1">
    <source>
        <dbReference type="ARBA" id="ARBA00007387"/>
    </source>
</evidence>
<organism evidence="7 10">
    <name type="scientific">Cafeteria roenbergensis</name>
    <name type="common">Marine flagellate</name>
    <dbReference type="NCBI Taxonomy" id="33653"/>
    <lineage>
        <taxon>Eukaryota</taxon>
        <taxon>Sar</taxon>
        <taxon>Stramenopiles</taxon>
        <taxon>Bigyra</taxon>
        <taxon>Opalozoa</taxon>
        <taxon>Bicosoecida</taxon>
        <taxon>Cafeteriaceae</taxon>
        <taxon>Cafeteria</taxon>
    </lineage>
</organism>
<dbReference type="EMBL" id="VLTN01000001">
    <property type="protein sequence ID" value="KAA0157448.1"/>
    <property type="molecule type" value="Genomic_DNA"/>
</dbReference>
<keyword evidence="4" id="KW-0472">Membrane</keyword>
<dbReference type="Proteomes" id="UP000323011">
    <property type="component" value="Unassembled WGS sequence"/>
</dbReference>
<dbReference type="SUPFAM" id="SSF53474">
    <property type="entry name" value="alpha/beta-Hydrolases"/>
    <property type="match status" value="1"/>
</dbReference>
<evidence type="ECO:0000256" key="4">
    <source>
        <dbReference type="ARBA" id="ARBA00023136"/>
    </source>
</evidence>
<keyword evidence="10" id="KW-1185">Reference proteome</keyword>
<comment type="similarity">
    <text evidence="1">Belongs to the TMEM53 family.</text>
</comment>
<keyword evidence="5" id="KW-0539">Nucleus</keyword>
<comment type="caution">
    <text evidence="7">The sequence shown here is derived from an EMBL/GenBank/DDBJ whole genome shotgun (WGS) entry which is preliminary data.</text>
</comment>
<evidence type="ECO:0008006" key="11">
    <source>
        <dbReference type="Google" id="ProtNLM"/>
    </source>
</evidence>
<evidence type="ECO:0000313" key="9">
    <source>
        <dbReference type="Proteomes" id="UP000322899"/>
    </source>
</evidence>
<accession>A0A5A8CXF6</accession>
<dbReference type="PANTHER" id="PTHR12265:SF30">
    <property type="entry name" value="TRANSMEMBRANE PROTEIN 53"/>
    <property type="match status" value="1"/>
</dbReference>
<dbReference type="Gene3D" id="3.40.50.1820">
    <property type="entry name" value="alpha/beta hydrolase"/>
    <property type="match status" value="1"/>
</dbReference>
<protein>
    <recommendedName>
        <fullName evidence="11">AB hydrolase-1 domain-containing protein</fullName>
    </recommendedName>
</protein>
<dbReference type="Pfam" id="PF05705">
    <property type="entry name" value="DUF829"/>
    <property type="match status" value="1"/>
</dbReference>
<dbReference type="OrthoDB" id="67864at2759"/>
<comment type="subcellular location">
    <subcellularLocation>
        <location evidence="6">Nucleus outer membrane</location>
        <topology evidence="6">Single-pass membrane protein</topology>
    </subcellularLocation>
</comment>
<evidence type="ECO:0000256" key="3">
    <source>
        <dbReference type="ARBA" id="ARBA00022989"/>
    </source>
</evidence>
<dbReference type="AlphaFoldDB" id="A0A5A8CXF6"/>
<evidence type="ECO:0000256" key="5">
    <source>
        <dbReference type="ARBA" id="ARBA00023242"/>
    </source>
</evidence>
<evidence type="ECO:0000313" key="10">
    <source>
        <dbReference type="Proteomes" id="UP000323011"/>
    </source>
</evidence>
<reference evidence="9 10" key="1">
    <citation type="submission" date="2019-07" db="EMBL/GenBank/DDBJ databases">
        <title>Genomes of Cafeteria roenbergensis.</title>
        <authorList>
            <person name="Fischer M.G."/>
            <person name="Hackl T."/>
            <person name="Roman M."/>
        </authorList>
    </citation>
    <scope>NUCLEOTIDE SEQUENCE [LARGE SCALE GENOMIC DNA]</scope>
    <source>
        <strain evidence="7 10">BVI</strain>
        <strain evidence="8 9">E4-10P</strain>
    </source>
</reference>
<dbReference type="GO" id="GO:0005640">
    <property type="term" value="C:nuclear outer membrane"/>
    <property type="evidence" value="ECO:0007669"/>
    <property type="project" value="UniProtKB-SubCell"/>
</dbReference>
<dbReference type="PANTHER" id="PTHR12265">
    <property type="entry name" value="TRANSMEMBRANE PROTEIN 53"/>
    <property type="match status" value="1"/>
</dbReference>
<dbReference type="InterPro" id="IPR029058">
    <property type="entry name" value="AB_hydrolase_fold"/>
</dbReference>
<dbReference type="InterPro" id="IPR008547">
    <property type="entry name" value="DUF829_TMEM53"/>
</dbReference>
<proteinExistence type="inferred from homology"/>
<evidence type="ECO:0000256" key="6">
    <source>
        <dbReference type="ARBA" id="ARBA00034303"/>
    </source>
</evidence>
<evidence type="ECO:0000256" key="2">
    <source>
        <dbReference type="ARBA" id="ARBA00022692"/>
    </source>
</evidence>